<keyword evidence="3" id="KW-1185">Reference proteome</keyword>
<comment type="caution">
    <text evidence="2">The sequence shown here is derived from an EMBL/GenBank/DDBJ whole genome shotgun (WGS) entry which is preliminary data.</text>
</comment>
<reference evidence="2" key="2">
    <citation type="submission" date="2023-05" db="EMBL/GenBank/DDBJ databases">
        <authorList>
            <person name="Fouks B."/>
        </authorList>
    </citation>
    <scope>NUCLEOTIDE SEQUENCE</scope>
    <source>
        <strain evidence="2">Stay&amp;Tobe</strain>
        <tissue evidence="2">Testes</tissue>
    </source>
</reference>
<feature type="chain" id="PRO_5042127903" evidence="1">
    <location>
        <begin position="17"/>
        <end position="136"/>
    </location>
</feature>
<proteinExistence type="predicted"/>
<keyword evidence="1" id="KW-0732">Signal</keyword>
<evidence type="ECO:0000256" key="1">
    <source>
        <dbReference type="SAM" id="SignalP"/>
    </source>
</evidence>
<evidence type="ECO:0000313" key="2">
    <source>
        <dbReference type="EMBL" id="KAJ9588799.1"/>
    </source>
</evidence>
<gene>
    <name evidence="2" type="ORF">L9F63_017910</name>
</gene>
<feature type="signal peptide" evidence="1">
    <location>
        <begin position="1"/>
        <end position="16"/>
    </location>
</feature>
<protein>
    <submittedName>
        <fullName evidence="2">Uncharacterized protein</fullName>
    </submittedName>
</protein>
<sequence>MLQVVFKTLLILVVSSYITSQQNLCPRGCECIGPPFKTTIRCPFVNLGQVGRFLAPYDIEDFKCLPSYELGKNAGFDEHQDVLFRLMQYKHGADIILNGQNVSRIKITPSLDLWIDVDEQKTNQSPPQLQVTAPNS</sequence>
<dbReference type="AlphaFoldDB" id="A0AAD7ZXQ7"/>
<dbReference type="EMBL" id="JASPKZ010005303">
    <property type="protein sequence ID" value="KAJ9588799.1"/>
    <property type="molecule type" value="Genomic_DNA"/>
</dbReference>
<evidence type="ECO:0000313" key="3">
    <source>
        <dbReference type="Proteomes" id="UP001233999"/>
    </source>
</evidence>
<organism evidence="2 3">
    <name type="scientific">Diploptera punctata</name>
    <name type="common">Pacific beetle cockroach</name>
    <dbReference type="NCBI Taxonomy" id="6984"/>
    <lineage>
        <taxon>Eukaryota</taxon>
        <taxon>Metazoa</taxon>
        <taxon>Ecdysozoa</taxon>
        <taxon>Arthropoda</taxon>
        <taxon>Hexapoda</taxon>
        <taxon>Insecta</taxon>
        <taxon>Pterygota</taxon>
        <taxon>Neoptera</taxon>
        <taxon>Polyneoptera</taxon>
        <taxon>Dictyoptera</taxon>
        <taxon>Blattodea</taxon>
        <taxon>Blaberoidea</taxon>
        <taxon>Blaberidae</taxon>
        <taxon>Diplopterinae</taxon>
        <taxon>Diploptera</taxon>
    </lineage>
</organism>
<reference evidence="2" key="1">
    <citation type="journal article" date="2023" name="IScience">
        <title>Live-bearing cockroach genome reveals convergent evolutionary mechanisms linked to viviparity in insects and beyond.</title>
        <authorList>
            <person name="Fouks B."/>
            <person name="Harrison M.C."/>
            <person name="Mikhailova A.A."/>
            <person name="Marchal E."/>
            <person name="English S."/>
            <person name="Carruthers M."/>
            <person name="Jennings E.C."/>
            <person name="Chiamaka E.L."/>
            <person name="Frigard R.A."/>
            <person name="Pippel M."/>
            <person name="Attardo G.M."/>
            <person name="Benoit J.B."/>
            <person name="Bornberg-Bauer E."/>
            <person name="Tobe S.S."/>
        </authorList>
    </citation>
    <scope>NUCLEOTIDE SEQUENCE</scope>
    <source>
        <strain evidence="2">Stay&amp;Tobe</strain>
    </source>
</reference>
<name>A0AAD7ZXQ7_DIPPU</name>
<dbReference type="Proteomes" id="UP001233999">
    <property type="component" value="Unassembled WGS sequence"/>
</dbReference>
<accession>A0AAD7ZXQ7</accession>